<keyword evidence="1" id="KW-0328">Glycosyltransferase</keyword>
<evidence type="ECO:0000313" key="6">
    <source>
        <dbReference type="Proteomes" id="UP001139447"/>
    </source>
</evidence>
<dbReference type="Gene3D" id="3.40.50.2000">
    <property type="entry name" value="Glycogen Phosphorylase B"/>
    <property type="match status" value="2"/>
</dbReference>
<dbReference type="EMBL" id="JALGBI010000001">
    <property type="protein sequence ID" value="MCJ0763331.1"/>
    <property type="molecule type" value="Genomic_DNA"/>
</dbReference>
<evidence type="ECO:0000313" key="5">
    <source>
        <dbReference type="EMBL" id="MCJ0763331.1"/>
    </source>
</evidence>
<dbReference type="Pfam" id="PF13439">
    <property type="entry name" value="Glyco_transf_4"/>
    <property type="match status" value="1"/>
</dbReference>
<keyword evidence="6" id="KW-1185">Reference proteome</keyword>
<reference evidence="5" key="1">
    <citation type="submission" date="2022-03" db="EMBL/GenBank/DDBJ databases">
        <authorList>
            <person name="Woo C.Y."/>
        </authorList>
    </citation>
    <scope>NUCLEOTIDE SEQUENCE</scope>
    <source>
        <strain evidence="5">CYS-02</strain>
    </source>
</reference>
<name>A0A9X1VT33_9BURK</name>
<evidence type="ECO:0000259" key="4">
    <source>
        <dbReference type="Pfam" id="PF13439"/>
    </source>
</evidence>
<keyword evidence="2" id="KW-0808">Transferase</keyword>
<feature type="domain" description="Glycosyl transferase family 1" evidence="3">
    <location>
        <begin position="200"/>
        <end position="353"/>
    </location>
</feature>
<feature type="domain" description="Glycosyltransferase subfamily 4-like N-terminal" evidence="4">
    <location>
        <begin position="23"/>
        <end position="184"/>
    </location>
</feature>
<protein>
    <submittedName>
        <fullName evidence="5">Glycosyltransferase family 4 protein</fullName>
    </submittedName>
</protein>
<organism evidence="5 6">
    <name type="scientific">Variovorax terrae</name>
    <dbReference type="NCBI Taxonomy" id="2923278"/>
    <lineage>
        <taxon>Bacteria</taxon>
        <taxon>Pseudomonadati</taxon>
        <taxon>Pseudomonadota</taxon>
        <taxon>Betaproteobacteria</taxon>
        <taxon>Burkholderiales</taxon>
        <taxon>Comamonadaceae</taxon>
        <taxon>Variovorax</taxon>
    </lineage>
</organism>
<dbReference type="AlphaFoldDB" id="A0A9X1VT33"/>
<evidence type="ECO:0000256" key="1">
    <source>
        <dbReference type="ARBA" id="ARBA00022676"/>
    </source>
</evidence>
<proteinExistence type="predicted"/>
<dbReference type="InterPro" id="IPR028098">
    <property type="entry name" value="Glyco_trans_4-like_N"/>
</dbReference>
<accession>A0A9X1VT33</accession>
<gene>
    <name evidence="5" type="ORF">MMF98_08925</name>
</gene>
<dbReference type="PANTHER" id="PTHR12526">
    <property type="entry name" value="GLYCOSYLTRANSFERASE"/>
    <property type="match status" value="1"/>
</dbReference>
<dbReference type="Proteomes" id="UP001139447">
    <property type="component" value="Unassembled WGS sequence"/>
</dbReference>
<sequence length="393" mass="42459">MTDSSSRRLRIAVLNRVFAPTGGGAERYSIALVEQLAARHDIHVFAQQIDHAWPGVHYHRVSQPCAKPRWVNQLWYAWATWRATRQGFDVVHSHENTWHGQVQTVHVLPVKYNLFRGRSGAARLARWLKVVLSPRLGSYLWLERLRLAPRPDRCIVAASDTLREVLAESYPASRNATVVISPGVAEVAAAPATLAQQCAAREQLGWPTEGRCVLFVGNDYRKKGLDALLQALAGLPPDVWLAVVGHPGQQGAFQAQAEALGVAGRVHFAGPLQEVTPAYVAADALAHPTLEDTFAMVVLEAMAQGLPVVVSGPAFCGIAGLLSPGRDAWVLPEPRDVAALRQALAEALSGTAATQAVRAAALAFARAHAWPQQARLQEAVYRDVAGRSAPGSD</sequence>
<evidence type="ECO:0000259" key="3">
    <source>
        <dbReference type="Pfam" id="PF00534"/>
    </source>
</evidence>
<evidence type="ECO:0000256" key="2">
    <source>
        <dbReference type="ARBA" id="ARBA00022679"/>
    </source>
</evidence>
<dbReference type="PANTHER" id="PTHR12526:SF510">
    <property type="entry name" value="D-INOSITOL 3-PHOSPHATE GLYCOSYLTRANSFERASE"/>
    <property type="match status" value="1"/>
</dbReference>
<dbReference type="GO" id="GO:0016757">
    <property type="term" value="F:glycosyltransferase activity"/>
    <property type="evidence" value="ECO:0007669"/>
    <property type="project" value="UniProtKB-KW"/>
</dbReference>
<dbReference type="CDD" id="cd03801">
    <property type="entry name" value="GT4_PimA-like"/>
    <property type="match status" value="1"/>
</dbReference>
<comment type="caution">
    <text evidence="5">The sequence shown here is derived from an EMBL/GenBank/DDBJ whole genome shotgun (WGS) entry which is preliminary data.</text>
</comment>
<dbReference type="RefSeq" id="WP_243305924.1">
    <property type="nucleotide sequence ID" value="NZ_JALGBI010000001.1"/>
</dbReference>
<dbReference type="SUPFAM" id="SSF53756">
    <property type="entry name" value="UDP-Glycosyltransferase/glycogen phosphorylase"/>
    <property type="match status" value="1"/>
</dbReference>
<dbReference type="Pfam" id="PF00534">
    <property type="entry name" value="Glycos_transf_1"/>
    <property type="match status" value="1"/>
</dbReference>
<dbReference type="InterPro" id="IPR001296">
    <property type="entry name" value="Glyco_trans_1"/>
</dbReference>